<proteinExistence type="predicted"/>
<feature type="compositionally biased region" description="Low complexity" evidence="1">
    <location>
        <begin position="50"/>
        <end position="64"/>
    </location>
</feature>
<accession>A0AAJ0EAM8</accession>
<dbReference type="InterPro" id="IPR011990">
    <property type="entry name" value="TPR-like_helical_dom_sf"/>
</dbReference>
<organism evidence="3 4">
    <name type="scientific">Colletotrichum phormii</name>
    <dbReference type="NCBI Taxonomy" id="359342"/>
    <lineage>
        <taxon>Eukaryota</taxon>
        <taxon>Fungi</taxon>
        <taxon>Dikarya</taxon>
        <taxon>Ascomycota</taxon>
        <taxon>Pezizomycotina</taxon>
        <taxon>Sordariomycetes</taxon>
        <taxon>Hypocreomycetidae</taxon>
        <taxon>Glomerellales</taxon>
        <taxon>Glomerellaceae</taxon>
        <taxon>Colletotrichum</taxon>
        <taxon>Colletotrichum acutatum species complex</taxon>
    </lineage>
</organism>
<evidence type="ECO:0000259" key="2">
    <source>
        <dbReference type="Pfam" id="PF14420"/>
    </source>
</evidence>
<protein>
    <recommendedName>
        <fullName evidence="2">Clr5 domain-containing protein</fullName>
    </recommendedName>
</protein>
<dbReference type="AlphaFoldDB" id="A0AAJ0EAM8"/>
<dbReference type="PANTHER" id="PTHR38788:SF3">
    <property type="entry name" value="CLR5 DOMAIN-CONTAINING PROTEIN"/>
    <property type="match status" value="1"/>
</dbReference>
<name>A0AAJ0EAM8_9PEZI</name>
<feature type="region of interest" description="Disordered" evidence="1">
    <location>
        <begin position="171"/>
        <end position="195"/>
    </location>
</feature>
<feature type="compositionally biased region" description="Low complexity" evidence="1">
    <location>
        <begin position="215"/>
        <end position="228"/>
    </location>
</feature>
<evidence type="ECO:0000256" key="1">
    <source>
        <dbReference type="SAM" id="MobiDB-lite"/>
    </source>
</evidence>
<reference evidence="3" key="1">
    <citation type="submission" date="2021-06" db="EMBL/GenBank/DDBJ databases">
        <title>Comparative genomics, transcriptomics and evolutionary studies reveal genomic signatures of adaptation to plant cell wall in hemibiotrophic fungi.</title>
        <authorList>
            <consortium name="DOE Joint Genome Institute"/>
            <person name="Baroncelli R."/>
            <person name="Diaz J.F."/>
            <person name="Benocci T."/>
            <person name="Peng M."/>
            <person name="Battaglia E."/>
            <person name="Haridas S."/>
            <person name="Andreopoulos W."/>
            <person name="Labutti K."/>
            <person name="Pangilinan J."/>
            <person name="Floch G.L."/>
            <person name="Makela M.R."/>
            <person name="Henrissat B."/>
            <person name="Grigoriev I.V."/>
            <person name="Crouch J.A."/>
            <person name="De Vries R.P."/>
            <person name="Sukno S.A."/>
            <person name="Thon M.R."/>
        </authorList>
    </citation>
    <scope>NUCLEOTIDE SEQUENCE</scope>
    <source>
        <strain evidence="3">CBS 102054</strain>
    </source>
</reference>
<feature type="region of interest" description="Disordered" evidence="1">
    <location>
        <begin position="50"/>
        <end position="80"/>
    </location>
</feature>
<dbReference type="Pfam" id="PF14420">
    <property type="entry name" value="Clr5"/>
    <property type="match status" value="1"/>
</dbReference>
<feature type="domain" description="Clr5" evidence="2">
    <location>
        <begin position="78"/>
        <end position="128"/>
    </location>
</feature>
<dbReference type="EMBL" id="JAHMHQ010000032">
    <property type="protein sequence ID" value="KAK1622878.1"/>
    <property type="molecule type" value="Genomic_DNA"/>
</dbReference>
<dbReference type="SUPFAM" id="SSF48452">
    <property type="entry name" value="TPR-like"/>
    <property type="match status" value="1"/>
</dbReference>
<keyword evidence="4" id="KW-1185">Reference proteome</keyword>
<dbReference type="RefSeq" id="XP_060438873.1">
    <property type="nucleotide sequence ID" value="XM_060594758.1"/>
</dbReference>
<feature type="compositionally biased region" description="Acidic residues" evidence="1">
    <location>
        <begin position="238"/>
        <end position="258"/>
    </location>
</feature>
<comment type="caution">
    <text evidence="3">The sequence shown here is derived from an EMBL/GenBank/DDBJ whole genome shotgun (WGS) entry which is preliminary data.</text>
</comment>
<dbReference type="PANTHER" id="PTHR38788">
    <property type="entry name" value="CLR5 DOMAIN-CONTAINING PROTEIN"/>
    <property type="match status" value="1"/>
</dbReference>
<feature type="region of interest" description="Disordered" evidence="1">
    <location>
        <begin position="208"/>
        <end position="260"/>
    </location>
</feature>
<sequence length="653" mass="74587">MEPYHELVPNANVWSSESSNQNVPAPQFLPFWYHEQPAQTRSELVPAMLQSQNGESSNTSSSENRGPQEKRRKHNNPNWDAHQSELRQLYLDENKTLVETMQLMKERHNFIASNKLYKLQFKKWEWQKNLPATHSRFMVEKARKRKHEENKETVFRYGNQNWDRSKYATLARNKKNQTSPQAQDYPTPVGVSYKTPKPVDLTQIEEYHHSDESPAGSDGDVSDADAGVTMYPQGTTDESSDAEIFSDDEEEQTDDSDDVGIPLLRSQGYTREELLNLLNLARSYNQEGRVKEAEDSYLQASHALSHVIGRTHQETASVNYELANFYAQHKRTEDADAIIDIMTGDFVKDWGHEHDRTQKHILHTTELLETWGRSADALGILSHSWEIIEKLDRRGHRSTRRTQTPGRVTKSWALGPIPDLQQTIDKVRKQGSVATIDHGISVAKAHVNARNQASEGLLLAIIQHCKRHPQGLVLRRVQATAELLGLYSKLGTADEHRFHFVGAEDALTVIFNEYGWTKERFQSIELMEASMQLALNVFRGGFEIHAARMFGSVDEKAEWLFGYDDERTIWILITIGLAYQSNAGWDQASKWFEKAFSAALGSDQWDDEDGIVRALQNAIDKRHFSYLSDEGRPYKTIFGISGISIRPGRLHLS</sequence>
<dbReference type="InterPro" id="IPR025676">
    <property type="entry name" value="Clr5_dom"/>
</dbReference>
<dbReference type="GeneID" id="85479620"/>
<evidence type="ECO:0000313" key="4">
    <source>
        <dbReference type="Proteomes" id="UP001243989"/>
    </source>
</evidence>
<dbReference type="Gene3D" id="1.25.40.10">
    <property type="entry name" value="Tetratricopeptide repeat domain"/>
    <property type="match status" value="1"/>
</dbReference>
<evidence type="ECO:0000313" key="3">
    <source>
        <dbReference type="EMBL" id="KAK1622878.1"/>
    </source>
</evidence>
<gene>
    <name evidence="3" type="ORF">BDP81DRAFT_475998</name>
</gene>
<dbReference type="Proteomes" id="UP001243989">
    <property type="component" value="Unassembled WGS sequence"/>
</dbReference>